<dbReference type="InParanoid" id="S8FL65"/>
<organism evidence="2 3">
    <name type="scientific">Fomitopsis schrenkii</name>
    <name type="common">Brown rot fungus</name>
    <dbReference type="NCBI Taxonomy" id="2126942"/>
    <lineage>
        <taxon>Eukaryota</taxon>
        <taxon>Fungi</taxon>
        <taxon>Dikarya</taxon>
        <taxon>Basidiomycota</taxon>
        <taxon>Agaricomycotina</taxon>
        <taxon>Agaricomycetes</taxon>
        <taxon>Polyporales</taxon>
        <taxon>Fomitopsis</taxon>
    </lineage>
</organism>
<sequence length="866" mass="97298">MPIRLPLICACHDEQVEVVFGQPITCAALGFSMADTNIKYERFHHGVGQFVTYPRPHEKLYVVRGEHLVYRAQDVVDCPGAKDLAAGRPFQPQLPAFLDHLCAQQATPNGRVATGSRADDFDISIASPARVLRSGLILPDTPSPSTSRKLTSASTNRQGVKANAPRKSISLGVKRKRSEPKVQAQKRARARGQSPEAGDYGEVWEICSDDCLIASVVPFHPSRCQQCRIIVPEYITIFQPIYLSTSPPSLHTELYHSDTLSRLFMARSIPSDDDSSGVDEVVVVESNKAVSSKKARRRAKQATKANVRKLGDSEPDVASSSEDEVVVIQSKKTTSSKKARPPKNATKANVGKPGDSEPDDASEDEVAVVKSKSVLSNKAHHRVAKRDTEATRSNWKNSPFEKEMYERLAGWKARKPSDRVQYVRKTEPCLLAIAEWDQPTPIFLAMTNWFRNHRHTSKEEYLQREAEVAMKASNTGTSLFKKPRRLAASELWAKDNKELILENVESDVENGVGGHFAAVRSTLFKDVGEDVRDHYEKLANAPRPDAGVEKIMEMNKSLLPAKVSELLESAQGRGVEKCGHFTYHCQIGWRDGAGRLHTVQLCGGHRDGEKDFIKYMQGKLDKENTEFMTWSGRTLPKTHIGMDIGLTYGEDGTPMLPDEDDSSWNAPKMGEVVEAQKTEEPFIFDEDVLHKAVDDNTQELQLDEDMPNEHAMVVEPRRDPIGRTDRDREEAIGDRDLRHPDRGDDARNLDLPDAATDHRDRDHSAARDSREPDPRNAADRRDCDLRETEVDRRGRDQQDRDDCEPRGSREEREASVVNGRDSDPWDAADRCDRNLRETEVDRRGRNLRDRDLREPRGSREECEASV</sequence>
<accession>S8FL65</accession>
<evidence type="ECO:0000313" key="2">
    <source>
        <dbReference type="EMBL" id="EPS99054.1"/>
    </source>
</evidence>
<keyword evidence="3" id="KW-1185">Reference proteome</keyword>
<dbReference type="EMBL" id="KE504160">
    <property type="protein sequence ID" value="EPS99054.1"/>
    <property type="molecule type" value="Genomic_DNA"/>
</dbReference>
<dbReference type="AlphaFoldDB" id="S8FL65"/>
<dbReference type="Proteomes" id="UP000015241">
    <property type="component" value="Unassembled WGS sequence"/>
</dbReference>
<evidence type="ECO:0000313" key="3">
    <source>
        <dbReference type="Proteomes" id="UP000015241"/>
    </source>
</evidence>
<feature type="compositionally biased region" description="Basic and acidic residues" evidence="1">
    <location>
        <begin position="715"/>
        <end position="866"/>
    </location>
</feature>
<reference evidence="2 3" key="1">
    <citation type="journal article" date="2012" name="Science">
        <title>The Paleozoic origin of enzymatic lignin decomposition reconstructed from 31 fungal genomes.</title>
        <authorList>
            <person name="Floudas D."/>
            <person name="Binder M."/>
            <person name="Riley R."/>
            <person name="Barry K."/>
            <person name="Blanchette R.A."/>
            <person name="Henrissat B."/>
            <person name="Martinez A.T."/>
            <person name="Otillar R."/>
            <person name="Spatafora J.W."/>
            <person name="Yadav J.S."/>
            <person name="Aerts A."/>
            <person name="Benoit I."/>
            <person name="Boyd A."/>
            <person name="Carlson A."/>
            <person name="Copeland A."/>
            <person name="Coutinho P.M."/>
            <person name="de Vries R.P."/>
            <person name="Ferreira P."/>
            <person name="Findley K."/>
            <person name="Foster B."/>
            <person name="Gaskell J."/>
            <person name="Glotzer D."/>
            <person name="Gorecki P."/>
            <person name="Heitman J."/>
            <person name="Hesse C."/>
            <person name="Hori C."/>
            <person name="Igarashi K."/>
            <person name="Jurgens J.A."/>
            <person name="Kallen N."/>
            <person name="Kersten P."/>
            <person name="Kohler A."/>
            <person name="Kuees U."/>
            <person name="Kumar T.K.A."/>
            <person name="Kuo A."/>
            <person name="LaButti K."/>
            <person name="Larrondo L.F."/>
            <person name="Lindquist E."/>
            <person name="Ling A."/>
            <person name="Lombard V."/>
            <person name="Lucas S."/>
            <person name="Lundell T."/>
            <person name="Martin R."/>
            <person name="McLaughlin D.J."/>
            <person name="Morgenstern I."/>
            <person name="Morin E."/>
            <person name="Murat C."/>
            <person name="Nagy L.G."/>
            <person name="Nolan M."/>
            <person name="Ohm R.A."/>
            <person name="Patyshakuliyeva A."/>
            <person name="Rokas A."/>
            <person name="Ruiz-Duenas F.J."/>
            <person name="Sabat G."/>
            <person name="Salamov A."/>
            <person name="Samejima M."/>
            <person name="Schmutz J."/>
            <person name="Slot J.C."/>
            <person name="St John F."/>
            <person name="Stenlid J."/>
            <person name="Sun H."/>
            <person name="Sun S."/>
            <person name="Syed K."/>
            <person name="Tsang A."/>
            <person name="Wiebenga A."/>
            <person name="Young D."/>
            <person name="Pisabarro A."/>
            <person name="Eastwood D.C."/>
            <person name="Martin F."/>
            <person name="Cullen D."/>
            <person name="Grigoriev I.V."/>
            <person name="Hibbett D.S."/>
        </authorList>
    </citation>
    <scope>NUCLEOTIDE SEQUENCE</scope>
    <source>
        <strain evidence="3">FP-58527</strain>
    </source>
</reference>
<feature type="compositionally biased region" description="Polar residues" evidence="1">
    <location>
        <begin position="143"/>
        <end position="158"/>
    </location>
</feature>
<gene>
    <name evidence="2" type="ORF">FOMPIDRAFT_1017366</name>
</gene>
<feature type="region of interest" description="Disordered" evidence="1">
    <location>
        <begin position="136"/>
        <end position="197"/>
    </location>
</feature>
<name>S8FL65_FOMSC</name>
<feature type="region of interest" description="Disordered" evidence="1">
    <location>
        <begin position="371"/>
        <end position="390"/>
    </location>
</feature>
<feature type="compositionally biased region" description="Basic residues" evidence="1">
    <location>
        <begin position="173"/>
        <end position="190"/>
    </location>
</feature>
<feature type="region of interest" description="Disordered" evidence="1">
    <location>
        <begin position="699"/>
        <end position="866"/>
    </location>
</feature>
<feature type="compositionally biased region" description="Acidic residues" evidence="1">
    <location>
        <begin position="356"/>
        <end position="365"/>
    </location>
</feature>
<feature type="compositionally biased region" description="Basic residues" evidence="1">
    <location>
        <begin position="291"/>
        <end position="301"/>
    </location>
</feature>
<dbReference type="HOGENOM" id="CLU_328736_0_0_1"/>
<feature type="non-terminal residue" evidence="2">
    <location>
        <position position="866"/>
    </location>
</feature>
<evidence type="ECO:0000256" key="1">
    <source>
        <dbReference type="SAM" id="MobiDB-lite"/>
    </source>
</evidence>
<proteinExistence type="predicted"/>
<protein>
    <submittedName>
        <fullName evidence="2">Uncharacterized protein</fullName>
    </submittedName>
</protein>
<feature type="region of interest" description="Disordered" evidence="1">
    <location>
        <begin position="289"/>
        <end position="365"/>
    </location>
</feature>